<dbReference type="SUPFAM" id="SSF69593">
    <property type="entry name" value="Glycerol-3-phosphate (1)-acyltransferase"/>
    <property type="match status" value="1"/>
</dbReference>
<reference evidence="5" key="1">
    <citation type="journal article" date="2011" name="Environ. Microbiol.">
        <title>Genomic insights into the metabolic potential of the polycyclic aromatic hydrocarbon degrading sulfate-reducing Deltaproteobacterium N47.</title>
        <authorList>
            <person name="Bergmann F."/>
            <person name="Selesi D."/>
            <person name="Weinmaier T."/>
            <person name="Tischler P."/>
            <person name="Rattei T."/>
            <person name="Meckenstock R.U."/>
        </authorList>
    </citation>
    <scope>NUCLEOTIDE SEQUENCE</scope>
</reference>
<evidence type="ECO:0000256" key="2">
    <source>
        <dbReference type="ARBA" id="ARBA00022679"/>
    </source>
</evidence>
<accession>E1YCF0</accession>
<sequence length="263" mass="29600">MSRNRWLLPVKAIPGLPSLIYYSLIIFVIIRDGFIARIGKYSRKRWNRSSFQIIKIIEYAGGRFDMSGLDCISGHKEPVVFVSNHMSMLDTFIMPTIILAFKELTFVVKEELLEYPIWRFVMKATKPIAVSRQNPREDLHKVLSEGEACLKSGNSVFIFPQSTRSSVFDPGSFNSLGVKLAKRAGVFVIPVAIKTDFQKNGRLIKDMGPVDPRKTIYIKFGKPLQVEGNGSKTHKIIVDFISTNLKNWGSTVKEAPSSDSGKP</sequence>
<organism evidence="5">
    <name type="scientific">uncultured Desulfobacterium sp</name>
    <dbReference type="NCBI Taxonomy" id="201089"/>
    <lineage>
        <taxon>Bacteria</taxon>
        <taxon>Pseudomonadati</taxon>
        <taxon>Thermodesulfobacteriota</taxon>
        <taxon>Desulfobacteria</taxon>
        <taxon>Desulfobacterales</taxon>
        <taxon>Desulfobacteriaceae</taxon>
        <taxon>Desulfobacterium</taxon>
        <taxon>environmental samples</taxon>
    </lineage>
</organism>
<protein>
    <recommendedName>
        <fullName evidence="4">Phospholipid/glycerol acyltransferase domain-containing protein</fullName>
    </recommendedName>
</protein>
<comment type="pathway">
    <text evidence="1">Lipid metabolism.</text>
</comment>
<keyword evidence="3" id="KW-0012">Acyltransferase</keyword>
<dbReference type="PANTHER" id="PTHR10434">
    <property type="entry name" value="1-ACYL-SN-GLYCEROL-3-PHOSPHATE ACYLTRANSFERASE"/>
    <property type="match status" value="1"/>
</dbReference>
<gene>
    <name evidence="5" type="ORF">N47_G35680</name>
</gene>
<dbReference type="GO" id="GO:0006654">
    <property type="term" value="P:phosphatidic acid biosynthetic process"/>
    <property type="evidence" value="ECO:0007669"/>
    <property type="project" value="TreeGrafter"/>
</dbReference>
<evidence type="ECO:0000313" key="5">
    <source>
        <dbReference type="EMBL" id="CBX28244.1"/>
    </source>
</evidence>
<dbReference type="InterPro" id="IPR002123">
    <property type="entry name" value="Plipid/glycerol_acylTrfase"/>
</dbReference>
<dbReference type="Pfam" id="PF01553">
    <property type="entry name" value="Acyltransferase"/>
    <property type="match status" value="1"/>
</dbReference>
<evidence type="ECO:0000256" key="1">
    <source>
        <dbReference type="ARBA" id="ARBA00005189"/>
    </source>
</evidence>
<dbReference type="PANTHER" id="PTHR10434:SF40">
    <property type="entry name" value="1-ACYL-SN-GLYCEROL-3-PHOSPHATE ACYLTRANSFERASE"/>
    <property type="match status" value="1"/>
</dbReference>
<dbReference type="CDD" id="cd07989">
    <property type="entry name" value="LPLAT_AGPAT-like"/>
    <property type="match status" value="1"/>
</dbReference>
<evidence type="ECO:0000259" key="4">
    <source>
        <dbReference type="SMART" id="SM00563"/>
    </source>
</evidence>
<dbReference type="AlphaFoldDB" id="E1YCF0"/>
<dbReference type="EMBL" id="FR695868">
    <property type="protein sequence ID" value="CBX28244.1"/>
    <property type="molecule type" value="Genomic_DNA"/>
</dbReference>
<feature type="domain" description="Phospholipid/glycerol acyltransferase" evidence="4">
    <location>
        <begin position="79"/>
        <end position="196"/>
    </location>
</feature>
<evidence type="ECO:0000256" key="3">
    <source>
        <dbReference type="ARBA" id="ARBA00023315"/>
    </source>
</evidence>
<proteinExistence type="predicted"/>
<dbReference type="GO" id="GO:0003841">
    <property type="term" value="F:1-acylglycerol-3-phosphate O-acyltransferase activity"/>
    <property type="evidence" value="ECO:0007669"/>
    <property type="project" value="TreeGrafter"/>
</dbReference>
<keyword evidence="2" id="KW-0808">Transferase</keyword>
<dbReference type="SMART" id="SM00563">
    <property type="entry name" value="PlsC"/>
    <property type="match status" value="1"/>
</dbReference>
<name>E1YCF0_9BACT</name>